<sequence>MRVILRALCLFLLLPCGCYARVPTFEPFLGSMAPKKYTPKYSPELYFEKGDHYFQAKKFKQALLCFGMITHHFPEHALRPKAQFLTGICYLEMGHPDLADKALTQYQELSDTEYSEQLFSIKYSIAQSFANGKRKNIVALEGFPKLLKADTDALRIFDEIVTASSDVDLKADALYSKGALLFAQKEYSEAIKTLKKVSLQFPSHSLSPKAFSLIAKIYCLQALQEPYNEQYLQDARANAAALRKQHPNHPSNSEVANYIHRMCEAYASCLYSTGRFYEKKRKASSAKMYYSIALESFPETSYVAKCNKRLERLSKQIS</sequence>
<feature type="signal peptide" evidence="3">
    <location>
        <begin position="1"/>
        <end position="20"/>
    </location>
</feature>
<feature type="domain" description="Outer membrane lipoprotein BamD-like" evidence="4">
    <location>
        <begin position="170"/>
        <end position="316"/>
    </location>
</feature>
<dbReference type="Pfam" id="PF13525">
    <property type="entry name" value="YfiO"/>
    <property type="match status" value="1"/>
</dbReference>
<evidence type="ECO:0000256" key="3">
    <source>
        <dbReference type="SAM" id="SignalP"/>
    </source>
</evidence>
<feature type="repeat" description="TPR" evidence="2">
    <location>
        <begin position="171"/>
        <end position="204"/>
    </location>
</feature>
<dbReference type="PANTHER" id="PTHR37423">
    <property type="entry name" value="SOLUBLE LYTIC MUREIN TRANSGLYCOSYLASE-RELATED"/>
    <property type="match status" value="1"/>
</dbReference>
<gene>
    <name evidence="5" type="ORF">BD36_04490</name>
</gene>
<dbReference type="AlphaFoldDB" id="A0A097KFX1"/>
<dbReference type="RefSeq" id="WP_010231715.1">
    <property type="nucleotide sequence ID" value="NZ_CP007217.1"/>
</dbReference>
<dbReference type="InterPro" id="IPR019734">
    <property type="entry name" value="TPR_rpt"/>
</dbReference>
<evidence type="ECO:0000313" key="5">
    <source>
        <dbReference type="EMBL" id="AJR10901.1"/>
    </source>
</evidence>
<dbReference type="GeneID" id="1246203"/>
<dbReference type="SUPFAM" id="SSF48452">
    <property type="entry name" value="TPR-like"/>
    <property type="match status" value="1"/>
</dbReference>
<dbReference type="EMBL" id="CP007217">
    <property type="protein sequence ID" value="AJR10901.1"/>
    <property type="molecule type" value="Genomic_DNA"/>
</dbReference>
<dbReference type="KEGG" id="cmm:NC80_04220"/>
<dbReference type="KEGG" id="cmg:NC81_04240"/>
<dbReference type="InterPro" id="IPR011990">
    <property type="entry name" value="TPR-like_helical_dom_sf"/>
</dbReference>
<dbReference type="Gene3D" id="1.25.40.10">
    <property type="entry name" value="Tetratricopeptide repeat domain"/>
    <property type="match status" value="2"/>
</dbReference>
<dbReference type="SMART" id="SM00028">
    <property type="entry name" value="TPR"/>
    <property type="match status" value="4"/>
</dbReference>
<organism evidence="5 6">
    <name type="scientific">Chlamydia muridarum</name>
    <dbReference type="NCBI Taxonomy" id="83560"/>
    <lineage>
        <taxon>Bacteria</taxon>
        <taxon>Pseudomonadati</taxon>
        <taxon>Chlamydiota</taxon>
        <taxon>Chlamydiia</taxon>
        <taxon>Chlamydiales</taxon>
        <taxon>Chlamydiaceae</taxon>
        <taxon>Chlamydia/Chlamydophila group</taxon>
        <taxon>Chlamydia</taxon>
    </lineage>
</organism>
<keyword evidence="2" id="KW-0802">TPR repeat</keyword>
<dbReference type="Proteomes" id="UP000260363">
    <property type="component" value="Chromosome"/>
</dbReference>
<dbReference type="Pfam" id="PF13174">
    <property type="entry name" value="TPR_6"/>
    <property type="match status" value="1"/>
</dbReference>
<evidence type="ECO:0000259" key="4">
    <source>
        <dbReference type="Pfam" id="PF13525"/>
    </source>
</evidence>
<proteinExistence type="predicted"/>
<feature type="chain" id="PRO_5007384490" description="Outer membrane lipoprotein BamD-like domain-containing protein" evidence="3">
    <location>
        <begin position="21"/>
        <end position="318"/>
    </location>
</feature>
<dbReference type="STRING" id="83560.NC80_04220"/>
<dbReference type="PROSITE" id="PS50005">
    <property type="entry name" value="TPR"/>
    <property type="match status" value="1"/>
</dbReference>
<name>A0A097KFX1_CHLMR</name>
<keyword evidence="1 3" id="KW-0732">Signal</keyword>
<dbReference type="InterPro" id="IPR039565">
    <property type="entry name" value="BamD-like"/>
</dbReference>
<dbReference type="KEGG" id="cmx:DNC_04250"/>
<dbReference type="PANTHER" id="PTHR37423:SF6">
    <property type="entry name" value="CELL DIVISION COORDINATOR CPOB"/>
    <property type="match status" value="1"/>
</dbReference>
<evidence type="ECO:0000313" key="6">
    <source>
        <dbReference type="Proteomes" id="UP000260363"/>
    </source>
</evidence>
<evidence type="ECO:0000256" key="1">
    <source>
        <dbReference type="ARBA" id="ARBA00022729"/>
    </source>
</evidence>
<protein>
    <recommendedName>
        <fullName evidence="4">Outer membrane lipoprotein BamD-like domain-containing protein</fullName>
    </recommendedName>
</protein>
<evidence type="ECO:0000256" key="2">
    <source>
        <dbReference type="PROSITE-ProRule" id="PRU00339"/>
    </source>
</evidence>
<dbReference type="PATRIC" id="fig|83560.10.peg.863"/>
<reference evidence="5 6" key="1">
    <citation type="submission" date="2014-02" db="EMBL/GenBank/DDBJ databases">
        <authorList>
            <person name="Chen C."/>
            <person name="Conrad T.A."/>
            <person name="Zhou Z."/>
            <person name="Lai Z."/>
            <person name="Zhong G."/>
        </authorList>
    </citation>
    <scope>NUCLEOTIDE SEQUENCE [LARGE SCALE GENOMIC DNA]</scope>
    <source>
        <strain evidence="5 6">Nigg3-28</strain>
    </source>
</reference>
<dbReference type="OMA" id="FLMKYSI"/>
<accession>A0A097KFX1</accession>